<evidence type="ECO:0000313" key="1">
    <source>
        <dbReference type="EMBL" id="KAJ7380888.1"/>
    </source>
</evidence>
<reference evidence="1" key="1">
    <citation type="submission" date="2023-01" db="EMBL/GenBank/DDBJ databases">
        <title>Genome assembly of the deep-sea coral Lophelia pertusa.</title>
        <authorList>
            <person name="Herrera S."/>
            <person name="Cordes E."/>
        </authorList>
    </citation>
    <scope>NUCLEOTIDE SEQUENCE</scope>
    <source>
        <strain evidence="1">USNM1676648</strain>
        <tissue evidence="1">Polyp</tissue>
    </source>
</reference>
<protein>
    <submittedName>
        <fullName evidence="1">Uncharacterized protein</fullName>
    </submittedName>
</protein>
<evidence type="ECO:0000313" key="2">
    <source>
        <dbReference type="Proteomes" id="UP001163046"/>
    </source>
</evidence>
<organism evidence="1 2">
    <name type="scientific">Desmophyllum pertusum</name>
    <dbReference type="NCBI Taxonomy" id="174260"/>
    <lineage>
        <taxon>Eukaryota</taxon>
        <taxon>Metazoa</taxon>
        <taxon>Cnidaria</taxon>
        <taxon>Anthozoa</taxon>
        <taxon>Hexacorallia</taxon>
        <taxon>Scleractinia</taxon>
        <taxon>Caryophylliina</taxon>
        <taxon>Caryophylliidae</taxon>
        <taxon>Desmophyllum</taxon>
    </lineage>
</organism>
<sequence length="56" mass="6055">MLRTKLSPKRSFGGQGVVTGEALATLIEEYVKAANSPGGSTCCSECMGRVYNYKMY</sequence>
<accession>A0A9W9ZHW7</accession>
<dbReference type="EMBL" id="MU826351">
    <property type="protein sequence ID" value="KAJ7380888.1"/>
    <property type="molecule type" value="Genomic_DNA"/>
</dbReference>
<dbReference type="Proteomes" id="UP001163046">
    <property type="component" value="Unassembled WGS sequence"/>
</dbReference>
<keyword evidence="2" id="KW-1185">Reference proteome</keyword>
<name>A0A9W9ZHW7_9CNID</name>
<dbReference type="AlphaFoldDB" id="A0A9W9ZHW7"/>
<proteinExistence type="predicted"/>
<gene>
    <name evidence="1" type="ORF">OS493_004471</name>
</gene>
<comment type="caution">
    <text evidence="1">The sequence shown here is derived from an EMBL/GenBank/DDBJ whole genome shotgun (WGS) entry which is preliminary data.</text>
</comment>